<accession>A0A1Q3C3J0</accession>
<dbReference type="AlphaFoldDB" id="A0A1Q3C3J0"/>
<gene>
    <name evidence="1" type="ORF">CFOL_v3_18138</name>
</gene>
<comment type="caution">
    <text evidence="1">The sequence shown here is derived from an EMBL/GenBank/DDBJ whole genome shotgun (WGS) entry which is preliminary data.</text>
</comment>
<keyword evidence="2" id="KW-1185">Reference proteome</keyword>
<dbReference type="EMBL" id="BDDD01001257">
    <property type="protein sequence ID" value="GAV74658.1"/>
    <property type="molecule type" value="Genomic_DNA"/>
</dbReference>
<protein>
    <submittedName>
        <fullName evidence="1">Uncharacterized protein</fullName>
    </submittedName>
</protein>
<reference evidence="2" key="1">
    <citation type="submission" date="2016-04" db="EMBL/GenBank/DDBJ databases">
        <title>Cephalotus genome sequencing.</title>
        <authorList>
            <person name="Fukushima K."/>
            <person name="Hasebe M."/>
            <person name="Fang X."/>
        </authorList>
    </citation>
    <scope>NUCLEOTIDE SEQUENCE [LARGE SCALE GENOMIC DNA]</scope>
    <source>
        <strain evidence="2">cv. St1</strain>
    </source>
</reference>
<sequence>MCYLFQLNMLDFNLPWIHRYTLYPLLVRYCFKYVISIQFCISLYWRRKDLDFPKQDEFFKMGDVCKVVGVVEGHKSAIVEPIIDLATSPVILGEDYDQIHDRGISGIHFFLLCFRLKCRMITVGFFGTE</sequence>
<organism evidence="1 2">
    <name type="scientific">Cephalotus follicularis</name>
    <name type="common">Albany pitcher plant</name>
    <dbReference type="NCBI Taxonomy" id="3775"/>
    <lineage>
        <taxon>Eukaryota</taxon>
        <taxon>Viridiplantae</taxon>
        <taxon>Streptophyta</taxon>
        <taxon>Embryophyta</taxon>
        <taxon>Tracheophyta</taxon>
        <taxon>Spermatophyta</taxon>
        <taxon>Magnoliopsida</taxon>
        <taxon>eudicotyledons</taxon>
        <taxon>Gunneridae</taxon>
        <taxon>Pentapetalae</taxon>
        <taxon>rosids</taxon>
        <taxon>fabids</taxon>
        <taxon>Oxalidales</taxon>
        <taxon>Cephalotaceae</taxon>
        <taxon>Cephalotus</taxon>
    </lineage>
</organism>
<proteinExistence type="predicted"/>
<evidence type="ECO:0000313" key="1">
    <source>
        <dbReference type="EMBL" id="GAV74658.1"/>
    </source>
</evidence>
<evidence type="ECO:0000313" key="2">
    <source>
        <dbReference type="Proteomes" id="UP000187406"/>
    </source>
</evidence>
<dbReference type="InParanoid" id="A0A1Q3C3J0"/>
<dbReference type="Proteomes" id="UP000187406">
    <property type="component" value="Unassembled WGS sequence"/>
</dbReference>
<name>A0A1Q3C3J0_CEPFO</name>